<dbReference type="InterPro" id="IPR011611">
    <property type="entry name" value="PfkB_dom"/>
</dbReference>
<sequence>MDTAEGRPGPDAAAHPTGPNAGSSDPSSTPWELGRVVGRGPAHDPMAAVRRPDDPPFDVFLSGTVFLDIIFTGLAGPPTSGTEIYTDGMGCSPGGVANLAIALSRLGLRTSLAAAFGHDVYGTFCRRTLEQQEDVDLTASREFPHWHSPVTVSLAYQADRSLITHAHEPPLSADEMIATSGLPRSRACFVDLGPEMEDWTRKAAAEGTRVFADVGWDPTEQWSQELLERLSSCYAFMPNTPEALAYTRTDTPEAALSKLGNLVPVAVVTRGSKGALAVDNETGEHADVPALPVEAMDATGAGDVFAAGFVTSTLSGWPLLHRLRFANLCAALSVQHFGGSLSAPGWADIAGWWQVAKRVPGLGDVAKDYAFLDEVVPHDPVGAVRRASATIGFQTDGVEP</sequence>
<dbReference type="Pfam" id="PF00294">
    <property type="entry name" value="PfkB"/>
    <property type="match status" value="1"/>
</dbReference>
<dbReference type="InterPro" id="IPR052562">
    <property type="entry name" value="Ketohexokinase-related"/>
</dbReference>
<reference evidence="3 6" key="2">
    <citation type="submission" date="2020-07" db="EMBL/GenBank/DDBJ databases">
        <title>Sequencing the genomes of 1000 actinobacteria strains.</title>
        <authorList>
            <person name="Klenk H.-P."/>
        </authorList>
    </citation>
    <scope>NUCLEOTIDE SEQUENCE [LARGE SCALE GENOMIC DNA]</scope>
    <source>
        <strain evidence="3 6">DSM 45117</strain>
    </source>
</reference>
<dbReference type="AlphaFoldDB" id="A0A1I2TJR2"/>
<evidence type="ECO:0000259" key="2">
    <source>
        <dbReference type="Pfam" id="PF00294"/>
    </source>
</evidence>
<dbReference type="Proteomes" id="UP000199052">
    <property type="component" value="Unassembled WGS sequence"/>
</dbReference>
<organism evidence="4 5">
    <name type="scientific">Actinopolymorpha cephalotaxi</name>
    <dbReference type="NCBI Taxonomy" id="504797"/>
    <lineage>
        <taxon>Bacteria</taxon>
        <taxon>Bacillati</taxon>
        <taxon>Actinomycetota</taxon>
        <taxon>Actinomycetes</taxon>
        <taxon>Propionibacteriales</taxon>
        <taxon>Actinopolymorphaceae</taxon>
        <taxon>Actinopolymorpha</taxon>
    </lineage>
</organism>
<name>A0A1I2TJR2_9ACTN</name>
<keyword evidence="4" id="KW-0808">Transferase</keyword>
<protein>
    <submittedName>
        <fullName evidence="4">Sugar or nucleoside kinase, ribokinase family</fullName>
    </submittedName>
    <submittedName>
        <fullName evidence="3">Sugar/nucleoside kinase (Ribokinase family)</fullName>
    </submittedName>
</protein>
<feature type="region of interest" description="Disordered" evidence="1">
    <location>
        <begin position="1"/>
        <end position="44"/>
    </location>
</feature>
<evidence type="ECO:0000313" key="6">
    <source>
        <dbReference type="Proteomes" id="UP000533017"/>
    </source>
</evidence>
<keyword evidence="4" id="KW-0418">Kinase</keyword>
<dbReference type="GO" id="GO:0016301">
    <property type="term" value="F:kinase activity"/>
    <property type="evidence" value="ECO:0007669"/>
    <property type="project" value="UniProtKB-KW"/>
</dbReference>
<feature type="domain" description="Carbohydrate kinase PfkB" evidence="2">
    <location>
        <begin position="85"/>
        <end position="344"/>
    </location>
</feature>
<dbReference type="Proteomes" id="UP000533017">
    <property type="component" value="Unassembled WGS sequence"/>
</dbReference>
<dbReference type="PANTHER" id="PTHR42774:SF3">
    <property type="entry name" value="KETOHEXOKINASE"/>
    <property type="match status" value="1"/>
</dbReference>
<proteinExistence type="predicted"/>
<dbReference type="PANTHER" id="PTHR42774">
    <property type="entry name" value="PHOSPHOTRANSFERASE SYSTEM TRANSPORT PROTEIN"/>
    <property type="match status" value="1"/>
</dbReference>
<dbReference type="SUPFAM" id="SSF53613">
    <property type="entry name" value="Ribokinase-like"/>
    <property type="match status" value="1"/>
</dbReference>
<dbReference type="OrthoDB" id="7946249at2"/>
<dbReference type="CDD" id="cd01942">
    <property type="entry name" value="ribokinase_group_A"/>
    <property type="match status" value="1"/>
</dbReference>
<evidence type="ECO:0000313" key="4">
    <source>
        <dbReference type="EMBL" id="SFG63627.1"/>
    </source>
</evidence>
<accession>A0A1I2TJR2</accession>
<dbReference type="EMBL" id="JACBZA010000001">
    <property type="protein sequence ID" value="NYH83064.1"/>
    <property type="molecule type" value="Genomic_DNA"/>
</dbReference>
<reference evidence="4 5" key="1">
    <citation type="submission" date="2016-10" db="EMBL/GenBank/DDBJ databases">
        <authorList>
            <person name="de Groot N.N."/>
        </authorList>
    </citation>
    <scope>NUCLEOTIDE SEQUENCE [LARGE SCALE GENOMIC DNA]</scope>
    <source>
        <strain evidence="4 5">CPCC 202808</strain>
    </source>
</reference>
<dbReference type="RefSeq" id="WP_092883667.1">
    <property type="nucleotide sequence ID" value="NZ_FOOI01000007.1"/>
</dbReference>
<evidence type="ECO:0000313" key="3">
    <source>
        <dbReference type="EMBL" id="NYH83064.1"/>
    </source>
</evidence>
<feature type="compositionally biased region" description="Polar residues" evidence="1">
    <location>
        <begin position="20"/>
        <end position="30"/>
    </location>
</feature>
<keyword evidence="6" id="KW-1185">Reference proteome</keyword>
<evidence type="ECO:0000313" key="5">
    <source>
        <dbReference type="Proteomes" id="UP000199052"/>
    </source>
</evidence>
<gene>
    <name evidence="3" type="ORF">FHR37_001915</name>
    <name evidence="4" type="ORF">SAMN05421678_107170</name>
</gene>
<dbReference type="STRING" id="504797.SAMN05421678_107170"/>
<dbReference type="InterPro" id="IPR029056">
    <property type="entry name" value="Ribokinase-like"/>
</dbReference>
<dbReference type="EMBL" id="FOOI01000007">
    <property type="protein sequence ID" value="SFG63627.1"/>
    <property type="molecule type" value="Genomic_DNA"/>
</dbReference>
<evidence type="ECO:0000256" key="1">
    <source>
        <dbReference type="SAM" id="MobiDB-lite"/>
    </source>
</evidence>
<dbReference type="Gene3D" id="3.40.1190.20">
    <property type="match status" value="1"/>
</dbReference>